<protein>
    <submittedName>
        <fullName evidence="2">DoxX family protein</fullName>
    </submittedName>
</protein>
<sequence length="206" mass="22500">MSVQDASVNSRGLVSDPPIAKWLFNDTRSAPLWMAFRIWIGLEWFTAGMHKFITDGVVGKGWLDGGASLKGFWAGAVAIPQTGSPKITYTWFRDFLNTMIDSQAYQWFAWLIVFGEIAVGLGLIFGCLTAIAAFFGTLMNMSFLLAGSGSTNPLMFGATVFVILAWKNAGYWGLDRYVLPAIGTPWTRGTLSKKGYKTPSSGTNLT</sequence>
<keyword evidence="5" id="KW-1185">Reference proteome</keyword>
<dbReference type="Proteomes" id="UP001431572">
    <property type="component" value="Chromosome 2"/>
</dbReference>
<keyword evidence="1" id="KW-0812">Transmembrane</keyword>
<feature type="transmembrane region" description="Helical" evidence="1">
    <location>
        <begin position="141"/>
        <end position="166"/>
    </location>
</feature>
<reference evidence="3" key="2">
    <citation type="journal article" date="2024" name="Nature">
        <title>Anoxygenic phototroph of the Chloroflexota uses a type I reaction centre.</title>
        <authorList>
            <person name="Tsuji J.M."/>
            <person name="Shaw N.A."/>
            <person name="Nagashima S."/>
            <person name="Venkiteswaran J.J."/>
            <person name="Schiff S.L."/>
            <person name="Watanabe T."/>
            <person name="Fukui M."/>
            <person name="Hanada S."/>
            <person name="Tank M."/>
            <person name="Neufeld J.D."/>
        </authorList>
    </citation>
    <scope>NUCLEOTIDE SEQUENCE</scope>
    <source>
        <strain evidence="3">L227-S17</strain>
    </source>
</reference>
<reference evidence="2 4" key="1">
    <citation type="submission" date="2020-06" db="EMBL/GenBank/DDBJ databases">
        <title>Anoxygenic phototrophic Chloroflexota member uses a Type I reaction center.</title>
        <authorList>
            <person name="Tsuji J.M."/>
            <person name="Shaw N.A."/>
            <person name="Nagashima S."/>
            <person name="Venkiteswaran J."/>
            <person name="Schiff S.L."/>
            <person name="Hanada S."/>
            <person name="Tank M."/>
            <person name="Neufeld J.D."/>
        </authorList>
    </citation>
    <scope>NUCLEOTIDE SEQUENCE [LARGE SCALE GENOMIC DNA]</scope>
    <source>
        <strain evidence="2">L227-S17</strain>
    </source>
</reference>
<dbReference type="Proteomes" id="UP000521676">
    <property type="component" value="Unassembled WGS sequence"/>
</dbReference>
<evidence type="ECO:0000313" key="3">
    <source>
        <dbReference type="EMBL" id="WJW68223.1"/>
    </source>
</evidence>
<keyword evidence="1" id="KW-0472">Membrane</keyword>
<dbReference type="PANTHER" id="PTHR39157:SF1">
    <property type="entry name" value="DOXX FAMILY PROTEIN"/>
    <property type="match status" value="1"/>
</dbReference>
<dbReference type="EMBL" id="CP128400">
    <property type="protein sequence ID" value="WJW68223.1"/>
    <property type="molecule type" value="Genomic_DNA"/>
</dbReference>
<dbReference type="GO" id="GO:0016020">
    <property type="term" value="C:membrane"/>
    <property type="evidence" value="ECO:0007669"/>
    <property type="project" value="UniProtKB-SubCell"/>
</dbReference>
<dbReference type="RefSeq" id="WP_341470127.1">
    <property type="nucleotide sequence ID" value="NZ_CP128400.1"/>
</dbReference>
<evidence type="ECO:0000313" key="4">
    <source>
        <dbReference type="Proteomes" id="UP000521676"/>
    </source>
</evidence>
<keyword evidence="1" id="KW-1133">Transmembrane helix</keyword>
<evidence type="ECO:0000313" key="5">
    <source>
        <dbReference type="Proteomes" id="UP001431572"/>
    </source>
</evidence>
<dbReference type="PANTHER" id="PTHR39157">
    <property type="entry name" value="INTEGRAL MEMBRANE PROTEIN-RELATED"/>
    <property type="match status" value="1"/>
</dbReference>
<gene>
    <name evidence="2" type="ORF">HXX08_20735</name>
    <name evidence="3" type="ORF">OZ401_003830</name>
</gene>
<dbReference type="AlphaFoldDB" id="A0A8T7M844"/>
<evidence type="ECO:0000256" key="1">
    <source>
        <dbReference type="SAM" id="Phobius"/>
    </source>
</evidence>
<dbReference type="EMBL" id="JACATZ010000003">
    <property type="protein sequence ID" value="NWJ48289.1"/>
    <property type="molecule type" value="Genomic_DNA"/>
</dbReference>
<feature type="transmembrane region" description="Helical" evidence="1">
    <location>
        <begin position="107"/>
        <end position="135"/>
    </location>
</feature>
<proteinExistence type="predicted"/>
<organism evidence="2 4">
    <name type="scientific">Candidatus Chlorohelix allophototropha</name>
    <dbReference type="NCBI Taxonomy" id="3003348"/>
    <lineage>
        <taxon>Bacteria</taxon>
        <taxon>Bacillati</taxon>
        <taxon>Chloroflexota</taxon>
        <taxon>Chloroflexia</taxon>
        <taxon>Candidatus Chloroheliales</taxon>
        <taxon>Candidatus Chloroheliaceae</taxon>
        <taxon>Candidatus Chlorohelix</taxon>
    </lineage>
</organism>
<evidence type="ECO:0000313" key="2">
    <source>
        <dbReference type="EMBL" id="NWJ48289.1"/>
    </source>
</evidence>
<accession>A0A8T7M844</accession>
<name>A0A8T7M844_9CHLR</name>